<keyword evidence="5 7" id="KW-1133">Transmembrane helix</keyword>
<reference evidence="8" key="1">
    <citation type="submission" date="2018-05" db="EMBL/GenBank/DDBJ databases">
        <authorList>
            <person name="Lanie J.A."/>
            <person name="Ng W.-L."/>
            <person name="Kazmierczak K.M."/>
            <person name="Andrzejewski T.M."/>
            <person name="Davidsen T.M."/>
            <person name="Wayne K.J."/>
            <person name="Tettelin H."/>
            <person name="Glass J.I."/>
            <person name="Rusch D."/>
            <person name="Podicherti R."/>
            <person name="Tsui H.-C.T."/>
            <person name="Winkler M.E."/>
        </authorList>
    </citation>
    <scope>NUCLEOTIDE SEQUENCE</scope>
</reference>
<keyword evidence="2" id="KW-0813">Transport</keyword>
<evidence type="ECO:0000256" key="6">
    <source>
        <dbReference type="ARBA" id="ARBA00023136"/>
    </source>
</evidence>
<feature type="transmembrane region" description="Helical" evidence="7">
    <location>
        <begin position="114"/>
        <end position="134"/>
    </location>
</feature>
<feature type="transmembrane region" description="Helical" evidence="7">
    <location>
        <begin position="85"/>
        <end position="107"/>
    </location>
</feature>
<accession>A0A381R7Y4</accession>
<evidence type="ECO:0000256" key="4">
    <source>
        <dbReference type="ARBA" id="ARBA00022692"/>
    </source>
</evidence>
<evidence type="ECO:0008006" key="9">
    <source>
        <dbReference type="Google" id="ProtNLM"/>
    </source>
</evidence>
<dbReference type="InterPro" id="IPR004776">
    <property type="entry name" value="Mem_transp_PIN-like"/>
</dbReference>
<keyword evidence="3" id="KW-1003">Cell membrane</keyword>
<name>A0A381R7Y4_9ZZZZ</name>
<gene>
    <name evidence="8" type="ORF">METZ01_LOCUS40168</name>
</gene>
<feature type="transmembrane region" description="Helical" evidence="7">
    <location>
        <begin position="298"/>
        <end position="319"/>
    </location>
</feature>
<proteinExistence type="predicted"/>
<feature type="transmembrane region" description="Helical" evidence="7">
    <location>
        <begin position="238"/>
        <end position="261"/>
    </location>
</feature>
<keyword evidence="4 7" id="KW-0812">Transmembrane</keyword>
<dbReference type="GO" id="GO:0016020">
    <property type="term" value="C:membrane"/>
    <property type="evidence" value="ECO:0007669"/>
    <property type="project" value="UniProtKB-SubCell"/>
</dbReference>
<evidence type="ECO:0000256" key="2">
    <source>
        <dbReference type="ARBA" id="ARBA00022448"/>
    </source>
</evidence>
<keyword evidence="6 7" id="KW-0472">Membrane</keyword>
<evidence type="ECO:0000256" key="7">
    <source>
        <dbReference type="SAM" id="Phobius"/>
    </source>
</evidence>
<feature type="transmembrane region" description="Helical" evidence="7">
    <location>
        <begin position="208"/>
        <end position="226"/>
    </location>
</feature>
<organism evidence="8">
    <name type="scientific">marine metagenome</name>
    <dbReference type="NCBI Taxonomy" id="408172"/>
    <lineage>
        <taxon>unclassified sequences</taxon>
        <taxon>metagenomes</taxon>
        <taxon>ecological metagenomes</taxon>
    </lineage>
</organism>
<evidence type="ECO:0000256" key="3">
    <source>
        <dbReference type="ARBA" id="ARBA00022475"/>
    </source>
</evidence>
<sequence>MSAREQPILFLSQFDFTDNFGGLFFVFLNVVSPVFILVIIGYFIGPRLNVEARSLSRTAYYVLVPAFVFNIISEAKIEAELALQMVSFIFAAQIAVASLGFLVGMVLGRTKEIIAAYVLIATFGNVGNFGLQLIEYRLGEISRIPATVYFLAILFISFVICVGAASWARSGGLQAIFSVFKTPALLALIPALAFNISGAEVPISLSRLTGLLGQAMIPVMLIALGVQMGEIVKININFNVFAASTVRLIGGPVLAMLLAPYFDLEGMERSTGILQAAMPSAVLTSIIAIEYKLIPEFVTTTVLFSTLYSILTLTVFLTYI</sequence>
<feature type="transmembrane region" description="Helical" evidence="7">
    <location>
        <begin position="175"/>
        <end position="196"/>
    </location>
</feature>
<dbReference type="EMBL" id="UINC01001718">
    <property type="protein sequence ID" value="SUZ87314.1"/>
    <property type="molecule type" value="Genomic_DNA"/>
</dbReference>
<evidence type="ECO:0000313" key="8">
    <source>
        <dbReference type="EMBL" id="SUZ87314.1"/>
    </source>
</evidence>
<evidence type="ECO:0000256" key="5">
    <source>
        <dbReference type="ARBA" id="ARBA00022989"/>
    </source>
</evidence>
<dbReference type="GO" id="GO:0055085">
    <property type="term" value="P:transmembrane transport"/>
    <property type="evidence" value="ECO:0007669"/>
    <property type="project" value="InterPro"/>
</dbReference>
<feature type="transmembrane region" description="Helical" evidence="7">
    <location>
        <begin position="20"/>
        <end position="43"/>
    </location>
</feature>
<protein>
    <recommendedName>
        <fullName evidence="9">Transporter</fullName>
    </recommendedName>
</protein>
<dbReference type="PANTHER" id="PTHR36838:SF1">
    <property type="entry name" value="SLR1864 PROTEIN"/>
    <property type="match status" value="1"/>
</dbReference>
<feature type="transmembrane region" description="Helical" evidence="7">
    <location>
        <begin position="146"/>
        <end position="168"/>
    </location>
</feature>
<evidence type="ECO:0000256" key="1">
    <source>
        <dbReference type="ARBA" id="ARBA00004141"/>
    </source>
</evidence>
<comment type="subcellular location">
    <subcellularLocation>
        <location evidence="1">Membrane</location>
        <topology evidence="1">Multi-pass membrane protein</topology>
    </subcellularLocation>
</comment>
<dbReference type="Pfam" id="PF03547">
    <property type="entry name" value="Mem_trans"/>
    <property type="match status" value="2"/>
</dbReference>
<dbReference type="PANTHER" id="PTHR36838">
    <property type="entry name" value="AUXIN EFFLUX CARRIER FAMILY PROTEIN"/>
    <property type="match status" value="1"/>
</dbReference>
<feature type="transmembrane region" description="Helical" evidence="7">
    <location>
        <begin position="55"/>
        <end position="73"/>
    </location>
</feature>
<dbReference type="AlphaFoldDB" id="A0A381R7Y4"/>